<dbReference type="Proteomes" id="UP000527355">
    <property type="component" value="Unassembled WGS sequence"/>
</dbReference>
<feature type="compositionally biased region" description="Basic and acidic residues" evidence="1">
    <location>
        <begin position="268"/>
        <end position="278"/>
    </location>
</feature>
<feature type="region of interest" description="Disordered" evidence="1">
    <location>
        <begin position="166"/>
        <end position="249"/>
    </location>
</feature>
<feature type="compositionally biased region" description="Polar residues" evidence="1">
    <location>
        <begin position="296"/>
        <end position="306"/>
    </location>
</feature>
<dbReference type="EMBL" id="JABWUV010000022">
    <property type="protein sequence ID" value="KAF6279141.1"/>
    <property type="molecule type" value="Genomic_DNA"/>
</dbReference>
<feature type="compositionally biased region" description="Polar residues" evidence="1">
    <location>
        <begin position="319"/>
        <end position="330"/>
    </location>
</feature>
<reference evidence="2 3" key="1">
    <citation type="journal article" date="2020" name="Nature">
        <title>Six reference-quality genomes reveal evolution of bat adaptations.</title>
        <authorList>
            <person name="Jebb D."/>
            <person name="Huang Z."/>
            <person name="Pippel M."/>
            <person name="Hughes G.M."/>
            <person name="Lavrichenko K."/>
            <person name="Devanna P."/>
            <person name="Winkler S."/>
            <person name="Jermiin L.S."/>
            <person name="Skirmuntt E.C."/>
            <person name="Katzourakis A."/>
            <person name="Burkitt-Gray L."/>
            <person name="Ray D.A."/>
            <person name="Sullivan K.A.M."/>
            <person name="Roscito J.G."/>
            <person name="Kirilenko B.M."/>
            <person name="Davalos L.M."/>
            <person name="Corthals A.P."/>
            <person name="Power M.L."/>
            <person name="Jones G."/>
            <person name="Ransome R.D."/>
            <person name="Dechmann D.K.N."/>
            <person name="Locatelli A.G."/>
            <person name="Puechmaille S.J."/>
            <person name="Fedrigo O."/>
            <person name="Jarvis E.D."/>
            <person name="Hiller M."/>
            <person name="Vernes S.C."/>
            <person name="Myers E.W."/>
            <person name="Teeling E.C."/>
        </authorList>
    </citation>
    <scope>NUCLEOTIDE SEQUENCE [LARGE SCALE GENOMIC DNA]</scope>
    <source>
        <strain evidence="2">MMyoMyo1</strain>
        <tissue evidence="2">Flight muscle</tissue>
    </source>
</reference>
<feature type="compositionally biased region" description="Gly residues" evidence="1">
    <location>
        <begin position="186"/>
        <end position="235"/>
    </location>
</feature>
<feature type="region of interest" description="Disordered" evidence="1">
    <location>
        <begin position="1"/>
        <end position="40"/>
    </location>
</feature>
<organism evidence="2 3">
    <name type="scientific">Myotis myotis</name>
    <name type="common">Greater mouse-eared bat</name>
    <name type="synonym">Vespertilio myotis</name>
    <dbReference type="NCBI Taxonomy" id="51298"/>
    <lineage>
        <taxon>Eukaryota</taxon>
        <taxon>Metazoa</taxon>
        <taxon>Chordata</taxon>
        <taxon>Craniata</taxon>
        <taxon>Vertebrata</taxon>
        <taxon>Euteleostomi</taxon>
        <taxon>Mammalia</taxon>
        <taxon>Eutheria</taxon>
        <taxon>Laurasiatheria</taxon>
        <taxon>Chiroptera</taxon>
        <taxon>Yangochiroptera</taxon>
        <taxon>Vespertilionidae</taxon>
        <taxon>Myotis</taxon>
    </lineage>
</organism>
<dbReference type="AlphaFoldDB" id="A0A7J7RSJ9"/>
<gene>
    <name evidence="2" type="ORF">mMyoMyo1_010184</name>
</gene>
<evidence type="ECO:0000256" key="1">
    <source>
        <dbReference type="SAM" id="MobiDB-lite"/>
    </source>
</evidence>
<comment type="caution">
    <text evidence="2">The sequence shown here is derived from an EMBL/GenBank/DDBJ whole genome shotgun (WGS) entry which is preliminary data.</text>
</comment>
<name>A0A7J7RSJ9_MYOMY</name>
<protein>
    <submittedName>
        <fullName evidence="2">Uncharacterized protein</fullName>
    </submittedName>
</protein>
<accession>A0A7J7RSJ9</accession>
<evidence type="ECO:0000313" key="2">
    <source>
        <dbReference type="EMBL" id="KAF6279141.1"/>
    </source>
</evidence>
<sequence>MQESPTRASAGGWEPAGRGQRSQGVREDLGRSGGQPAILRRARWRMGSRYTRAGKGHLHPWREEGRWQAPPKPLGHPGRWAHPIPRFWVRVRSVALPSARKSLQMDVPVRGKRQPLRLKCWQKTHRFSSLIKTSEEESGNNLAKAAPALGAAGCKAGWEVVADGSPGPAHCTQGSQAHPANRQGPLGRGVTGQGGHGAGGSPGRGVTGQEGHRAGGSMGRGVTGQGGQWAGGGGHRAGRSRGRGVTGQGFMGSLEHAQAIRVQLASASDRDCASDGSRKPAPSHQGLWRVLRAGDSHTQPPKENGNQQQPAPAPPAAESLTQGNSSIGNK</sequence>
<evidence type="ECO:0000313" key="3">
    <source>
        <dbReference type="Proteomes" id="UP000527355"/>
    </source>
</evidence>
<feature type="region of interest" description="Disordered" evidence="1">
    <location>
        <begin position="268"/>
        <end position="330"/>
    </location>
</feature>
<keyword evidence="3" id="KW-1185">Reference proteome</keyword>
<proteinExistence type="predicted"/>